<dbReference type="OrthoDB" id="5823761at2759"/>
<dbReference type="SUPFAM" id="SSF49590">
    <property type="entry name" value="PHL pollen allergen"/>
    <property type="match status" value="1"/>
</dbReference>
<reference evidence="2" key="1">
    <citation type="submission" date="2022-04" db="EMBL/GenBank/DDBJ databases">
        <title>Carnegiea gigantea Genome sequencing and assembly v2.</title>
        <authorList>
            <person name="Copetti D."/>
            <person name="Sanderson M.J."/>
            <person name="Burquez A."/>
            <person name="Wojciechowski M.F."/>
        </authorList>
    </citation>
    <scope>NUCLEOTIDE SEQUENCE</scope>
    <source>
        <strain evidence="2">SGP5-SGP5p</strain>
        <tissue evidence="2">Aerial part</tissue>
    </source>
</reference>
<keyword evidence="3" id="KW-1185">Reference proteome</keyword>
<dbReference type="InterPro" id="IPR002963">
    <property type="entry name" value="Expansin"/>
</dbReference>
<dbReference type="GO" id="GO:0009664">
    <property type="term" value="P:plant-type cell wall organization"/>
    <property type="evidence" value="ECO:0007669"/>
    <property type="project" value="InterPro"/>
</dbReference>
<comment type="caution">
    <text evidence="2">The sequence shown here is derived from an EMBL/GenBank/DDBJ whole genome shotgun (WGS) entry which is preliminary data.</text>
</comment>
<protein>
    <recommendedName>
        <fullName evidence="1">Expansin-like CBD domain-containing protein</fullName>
    </recommendedName>
</protein>
<evidence type="ECO:0000313" key="2">
    <source>
        <dbReference type="EMBL" id="KAJ8431200.1"/>
    </source>
</evidence>
<dbReference type="PROSITE" id="PS50843">
    <property type="entry name" value="EXPANSIN_CBD"/>
    <property type="match status" value="1"/>
</dbReference>
<feature type="domain" description="Expansin-like CBD" evidence="1">
    <location>
        <begin position="26"/>
        <end position="81"/>
    </location>
</feature>
<dbReference type="PANTHER" id="PTHR31867">
    <property type="entry name" value="EXPANSIN-A15"/>
    <property type="match status" value="1"/>
</dbReference>
<dbReference type="EMBL" id="JAKOGI010000709">
    <property type="protein sequence ID" value="KAJ8431200.1"/>
    <property type="molecule type" value="Genomic_DNA"/>
</dbReference>
<evidence type="ECO:0000259" key="1">
    <source>
        <dbReference type="PROSITE" id="PS50843"/>
    </source>
</evidence>
<dbReference type="Pfam" id="PF01357">
    <property type="entry name" value="Expansin_C"/>
    <property type="match status" value="1"/>
</dbReference>
<name>A0A9Q1JUK9_9CARY</name>
<gene>
    <name evidence="2" type="ORF">Cgig2_008474</name>
</gene>
<dbReference type="InterPro" id="IPR036749">
    <property type="entry name" value="Expansin_CBD_sf"/>
</dbReference>
<dbReference type="AlphaFoldDB" id="A0A9Q1JUK9"/>
<dbReference type="InterPro" id="IPR007117">
    <property type="entry name" value="Expansin_CBD"/>
</dbReference>
<dbReference type="Proteomes" id="UP001153076">
    <property type="component" value="Unassembled WGS sequence"/>
</dbReference>
<sequence>MLDIVEYRVPYVKSGGVRFTINKKDYFELVLISHVARAGSIKPISMKASMMGWMLMSRSWGLTSSLWHTSMANLSPSRSPLPMVQPSSSIMLFPLIGNLARPFLVGFSFEIPCSIVRGNICCHSMRIRVHRVDGRPRGGDGPMISGLRANLDLTPMSCLML</sequence>
<accession>A0A9Q1JUK9</accession>
<evidence type="ECO:0000313" key="3">
    <source>
        <dbReference type="Proteomes" id="UP001153076"/>
    </source>
</evidence>
<proteinExistence type="predicted"/>
<organism evidence="2 3">
    <name type="scientific">Carnegiea gigantea</name>
    <dbReference type="NCBI Taxonomy" id="171969"/>
    <lineage>
        <taxon>Eukaryota</taxon>
        <taxon>Viridiplantae</taxon>
        <taxon>Streptophyta</taxon>
        <taxon>Embryophyta</taxon>
        <taxon>Tracheophyta</taxon>
        <taxon>Spermatophyta</taxon>
        <taxon>Magnoliopsida</taxon>
        <taxon>eudicotyledons</taxon>
        <taxon>Gunneridae</taxon>
        <taxon>Pentapetalae</taxon>
        <taxon>Caryophyllales</taxon>
        <taxon>Cactineae</taxon>
        <taxon>Cactaceae</taxon>
        <taxon>Cactoideae</taxon>
        <taxon>Echinocereeae</taxon>
        <taxon>Carnegiea</taxon>
    </lineage>
</organism>